<dbReference type="AlphaFoldDB" id="A0A0A9G4X1"/>
<organism evidence="1">
    <name type="scientific">Arundo donax</name>
    <name type="common">Giant reed</name>
    <name type="synonym">Donax arundinaceus</name>
    <dbReference type="NCBI Taxonomy" id="35708"/>
    <lineage>
        <taxon>Eukaryota</taxon>
        <taxon>Viridiplantae</taxon>
        <taxon>Streptophyta</taxon>
        <taxon>Embryophyta</taxon>
        <taxon>Tracheophyta</taxon>
        <taxon>Spermatophyta</taxon>
        <taxon>Magnoliopsida</taxon>
        <taxon>Liliopsida</taxon>
        <taxon>Poales</taxon>
        <taxon>Poaceae</taxon>
        <taxon>PACMAD clade</taxon>
        <taxon>Arundinoideae</taxon>
        <taxon>Arundineae</taxon>
        <taxon>Arundo</taxon>
    </lineage>
</organism>
<reference evidence="1" key="2">
    <citation type="journal article" date="2015" name="Data Brief">
        <title>Shoot transcriptome of the giant reed, Arundo donax.</title>
        <authorList>
            <person name="Barrero R.A."/>
            <person name="Guerrero F.D."/>
            <person name="Moolhuijzen P."/>
            <person name="Goolsby J.A."/>
            <person name="Tidwell J."/>
            <person name="Bellgard S.E."/>
            <person name="Bellgard M.I."/>
        </authorList>
    </citation>
    <scope>NUCLEOTIDE SEQUENCE</scope>
    <source>
        <tissue evidence="1">Shoot tissue taken approximately 20 cm above the soil surface</tissue>
    </source>
</reference>
<reference evidence="1" key="1">
    <citation type="submission" date="2014-09" db="EMBL/GenBank/DDBJ databases">
        <authorList>
            <person name="Magalhaes I.L.F."/>
            <person name="Oliveira U."/>
            <person name="Santos F.R."/>
            <person name="Vidigal T.H.D.A."/>
            <person name="Brescovit A.D."/>
            <person name="Santos A.J."/>
        </authorList>
    </citation>
    <scope>NUCLEOTIDE SEQUENCE</scope>
    <source>
        <tissue evidence="1">Shoot tissue taken approximately 20 cm above the soil surface</tissue>
    </source>
</reference>
<accession>A0A0A9G4X1</accession>
<evidence type="ECO:0000313" key="1">
    <source>
        <dbReference type="EMBL" id="JAE20095.1"/>
    </source>
</evidence>
<dbReference type="EMBL" id="GBRH01177801">
    <property type="protein sequence ID" value="JAE20095.1"/>
    <property type="molecule type" value="Transcribed_RNA"/>
</dbReference>
<proteinExistence type="predicted"/>
<sequence length="59" mass="6708">MDQREHQQFPRKLLGIPQPREVLGPRKASGTLHVFVLWLETLASSLRRLGGRIVCAESK</sequence>
<name>A0A0A9G4X1_ARUDO</name>
<protein>
    <submittedName>
        <fullName evidence="1">Uncharacterized protein</fullName>
    </submittedName>
</protein>